<evidence type="ECO:0000256" key="1">
    <source>
        <dbReference type="SAM" id="MobiDB-lite"/>
    </source>
</evidence>
<accession>A0A4Z2G2C4</accession>
<reference evidence="2 3" key="1">
    <citation type="submission" date="2019-03" db="EMBL/GenBank/DDBJ databases">
        <title>First draft genome of Liparis tanakae, snailfish: a comprehensive survey of snailfish specific genes.</title>
        <authorList>
            <person name="Kim W."/>
            <person name="Song I."/>
            <person name="Jeong J.-H."/>
            <person name="Kim D."/>
            <person name="Kim S."/>
            <person name="Ryu S."/>
            <person name="Song J.Y."/>
            <person name="Lee S.K."/>
        </authorList>
    </citation>
    <scope>NUCLEOTIDE SEQUENCE [LARGE SCALE GENOMIC DNA]</scope>
    <source>
        <tissue evidence="2">Muscle</tissue>
    </source>
</reference>
<feature type="compositionally biased region" description="Basic and acidic residues" evidence="1">
    <location>
        <begin position="91"/>
        <end position="100"/>
    </location>
</feature>
<protein>
    <submittedName>
        <fullName evidence="2">Uncharacterized protein</fullName>
    </submittedName>
</protein>
<feature type="region of interest" description="Disordered" evidence="1">
    <location>
        <begin position="71"/>
        <end position="100"/>
    </location>
</feature>
<name>A0A4Z2G2C4_9TELE</name>
<proteinExistence type="predicted"/>
<organism evidence="2 3">
    <name type="scientific">Liparis tanakae</name>
    <name type="common">Tanaka's snailfish</name>
    <dbReference type="NCBI Taxonomy" id="230148"/>
    <lineage>
        <taxon>Eukaryota</taxon>
        <taxon>Metazoa</taxon>
        <taxon>Chordata</taxon>
        <taxon>Craniata</taxon>
        <taxon>Vertebrata</taxon>
        <taxon>Euteleostomi</taxon>
        <taxon>Actinopterygii</taxon>
        <taxon>Neopterygii</taxon>
        <taxon>Teleostei</taxon>
        <taxon>Neoteleostei</taxon>
        <taxon>Acanthomorphata</taxon>
        <taxon>Eupercaria</taxon>
        <taxon>Perciformes</taxon>
        <taxon>Cottioidei</taxon>
        <taxon>Cottales</taxon>
        <taxon>Liparidae</taxon>
        <taxon>Liparis</taxon>
    </lineage>
</organism>
<feature type="compositionally biased region" description="Basic residues" evidence="1">
    <location>
        <begin position="72"/>
        <end position="84"/>
    </location>
</feature>
<comment type="caution">
    <text evidence="2">The sequence shown here is derived from an EMBL/GenBank/DDBJ whole genome shotgun (WGS) entry which is preliminary data.</text>
</comment>
<keyword evidence="3" id="KW-1185">Reference proteome</keyword>
<dbReference type="Proteomes" id="UP000314294">
    <property type="component" value="Unassembled WGS sequence"/>
</dbReference>
<dbReference type="EMBL" id="SRLO01000727">
    <property type="protein sequence ID" value="TNN47709.1"/>
    <property type="molecule type" value="Genomic_DNA"/>
</dbReference>
<dbReference type="AlphaFoldDB" id="A0A4Z2G2C4"/>
<evidence type="ECO:0000313" key="2">
    <source>
        <dbReference type="EMBL" id="TNN47709.1"/>
    </source>
</evidence>
<sequence>MTDGILFVLISSHFDCVDPSIPPRGPYVLHSEEEEEGCSEEAMETRQLPSSVNRAFCLRLRGAQTRREVTGVHRRRCASARRPRPQVSLTLRDKPLPLLP</sequence>
<evidence type="ECO:0000313" key="3">
    <source>
        <dbReference type="Proteomes" id="UP000314294"/>
    </source>
</evidence>
<gene>
    <name evidence="2" type="ORF">EYF80_042086</name>
</gene>